<dbReference type="PANTHER" id="PTHR38690:SF1">
    <property type="entry name" value="PROTEASE"/>
    <property type="match status" value="1"/>
</dbReference>
<evidence type="ECO:0000313" key="3">
    <source>
        <dbReference type="Proteomes" id="UP000218765"/>
    </source>
</evidence>
<dbReference type="InterPro" id="IPR025263">
    <property type="entry name" value="YhdP_central"/>
</dbReference>
<evidence type="ECO:0000259" key="1">
    <source>
        <dbReference type="Pfam" id="PF13116"/>
    </source>
</evidence>
<dbReference type="Pfam" id="PF13116">
    <property type="entry name" value="YhdP"/>
    <property type="match status" value="1"/>
</dbReference>
<dbReference type="KEGG" id="ttc:FOKN1_0998"/>
<dbReference type="PANTHER" id="PTHR38690">
    <property type="entry name" value="PROTEASE-RELATED"/>
    <property type="match status" value="1"/>
</dbReference>
<gene>
    <name evidence="2" type="ORF">FOKN1_0998</name>
</gene>
<dbReference type="NCBIfam" id="TIGR02099">
    <property type="entry name" value="YhdP family protein"/>
    <property type="match status" value="1"/>
</dbReference>
<dbReference type="RefSeq" id="WP_096365322.1">
    <property type="nucleotide sequence ID" value="NZ_AP018052.1"/>
</dbReference>
<dbReference type="AlphaFoldDB" id="A0A1Z4VPY6"/>
<dbReference type="OrthoDB" id="9762238at2"/>
<dbReference type="EMBL" id="AP018052">
    <property type="protein sequence ID" value="BAZ93398.1"/>
    <property type="molecule type" value="Genomic_DNA"/>
</dbReference>
<dbReference type="Proteomes" id="UP000218765">
    <property type="component" value="Chromosome"/>
</dbReference>
<evidence type="ECO:0000313" key="2">
    <source>
        <dbReference type="EMBL" id="BAZ93398.1"/>
    </source>
</evidence>
<keyword evidence="3" id="KW-1185">Reference proteome</keyword>
<accession>A0A1Z4VPY6</accession>
<feature type="domain" description="YhdP central" evidence="1">
    <location>
        <begin position="2"/>
        <end position="1249"/>
    </location>
</feature>
<proteinExistence type="predicted"/>
<name>A0A1Z4VPY6_9GAMM</name>
<organism evidence="2 3">
    <name type="scientific">Thiohalobacter thiocyanaticus</name>
    <dbReference type="NCBI Taxonomy" id="585455"/>
    <lineage>
        <taxon>Bacteria</taxon>
        <taxon>Pseudomonadati</taxon>
        <taxon>Pseudomonadota</taxon>
        <taxon>Gammaproteobacteria</taxon>
        <taxon>Thiohalobacterales</taxon>
        <taxon>Thiohalobacteraceae</taxon>
        <taxon>Thiohalobacter</taxon>
    </lineage>
</organism>
<protein>
    <recommendedName>
        <fullName evidence="1">YhdP central domain-containing protein</fullName>
    </recommendedName>
</protein>
<sequence>MLKRATRLVWYGVAALLILAALLLSIARLVLPLLDDYHDELQQWLTQRVDHPVRIERLDLGWHGLGPDLRLLNTRLYDRSGEEVLLRLEELRIGIDLWRSWRQGRLVSNRIALQGSELNLIRREDGRIVLRGREHATPILNPLTLAAEQPRIALTDVTLGWEDRYLGHPRVVFRDIALRMRNRGERHQLHLQARPAAALGQTLELQADLVLPPGQRERWHGRLYLNAQGFMLREWLGWYLSDRWYAGGVLDARLWLTLTGGRIEAAQGELAVHLPVLSSRERAAPLLAGNRLATRLLWNRTGAAWRLSLDALELIQADRSWPRTGLTLAMAPPDADGRRLQLALDALPLELLQPVLPLLGEAAGTSLDLTALSPQGWVRDLQLGGERRSGRWHDLRFKARLEALAWQPQVRLPGLSGLNASLIGSPERGEIELELTDGRLAAPALFRDALPIGRLAGRLRWQQEPDGLQLYSERFALANADLGARGQLRLQLSRDGASPHLSLQAEIERGDAAATGRYLPAGIMPEKTVRWLDRAIVSGRITTGRVDFHGRLADFPFAQGAGRMEIRARVDDAILDYHPDWHRIEELDAELVFINQGMHIEAVDGAILGTRLAEVSADIPDLKRSRLRVQGQVRGPLADMLRFVQDSPLARRGYDLGQLQADGQAGLALDLDLPLRRTHGGPARVAGRLELQDNRLVLPARDLALEALDGRIDFTDTRVSGSGLQARLWQTPVRLDLAPHPDTPGLTRVRLAGRLPLLERLGRVHPPLARYLTGQSDWRIQLDVGRQAEGYPLWIESELEGIGIDLPSPLSKPADATLPLRLQTRIQAQGSGPLYLRLGDLHAALELSDAAEGPLQLRRAMLRFDAGAAELPDGPGLELHGRFDTLSVPAWRAVFAAAGKDAALPALDLREAALEVGRLRLFNQSLADVSLQARPVLGAWRIDVDGPDIAGRIAVPRGDSPLPLDLDLDRLVLARGGIDGAGADLDPARLPPLDVDIRDLTYGSLDLGRVQLRSQPLAYGMEVESIRIEGGWLRLSAQGNWTLRQGREASRFDIELQGSDLGRMLTAFGYSGNVEGGATHGQINANWPGAPMDFALKAVEGTLDLRIGPGQLVKLEPGAGRVFGLLNLHALPRRLTLDFSDLFKRGFAFDRIEGSFTLIDSNAYTQDLVIQGPSARIDISGRIGLAEQDYDQLVTVTPEVTGGLPIAGAIAGGPAVGAALFLADRLLGRQFEEMASYQYAVTGSWEDPVFRRLNREEPGAAPAGTAP</sequence>
<reference evidence="2 3" key="1">
    <citation type="submission" date="2017-05" db="EMBL/GenBank/DDBJ databases">
        <title>Thiocyanate degradation by Thiohalobacter thiocyanaticus FOKN1.</title>
        <authorList>
            <person name="Oshiki M."/>
            <person name="Fukushima T."/>
            <person name="Kawano S."/>
            <person name="Nakagawa J."/>
        </authorList>
    </citation>
    <scope>NUCLEOTIDE SEQUENCE [LARGE SCALE GENOMIC DNA]</scope>
    <source>
        <strain evidence="2 3">FOKN1</strain>
    </source>
</reference>
<dbReference type="InterPro" id="IPR011836">
    <property type="entry name" value="YhdP"/>
</dbReference>